<dbReference type="OrthoDB" id="7275516at2759"/>
<name>A0A8J9VKR0_9NEOP</name>
<accession>A0A8J9VKR0</accession>
<sequence>MSECFIQEKSKTLLILRDIYVNQDLDQDYRSQVENMLQLVETRNLKISANVCWIDLKIMIAFAGQVLSYSVLLLQNFYLHH</sequence>
<proteinExistence type="predicted"/>
<evidence type="ECO:0000313" key="1">
    <source>
        <dbReference type="EMBL" id="CAH0723653.1"/>
    </source>
</evidence>
<dbReference type="AlphaFoldDB" id="A0A8J9VKR0"/>
<evidence type="ECO:0000313" key="2">
    <source>
        <dbReference type="Proteomes" id="UP000838878"/>
    </source>
</evidence>
<organism evidence="1 2">
    <name type="scientific">Brenthis ino</name>
    <name type="common">lesser marbled fritillary</name>
    <dbReference type="NCBI Taxonomy" id="405034"/>
    <lineage>
        <taxon>Eukaryota</taxon>
        <taxon>Metazoa</taxon>
        <taxon>Ecdysozoa</taxon>
        <taxon>Arthropoda</taxon>
        <taxon>Hexapoda</taxon>
        <taxon>Insecta</taxon>
        <taxon>Pterygota</taxon>
        <taxon>Neoptera</taxon>
        <taxon>Endopterygota</taxon>
        <taxon>Lepidoptera</taxon>
        <taxon>Glossata</taxon>
        <taxon>Ditrysia</taxon>
        <taxon>Papilionoidea</taxon>
        <taxon>Nymphalidae</taxon>
        <taxon>Heliconiinae</taxon>
        <taxon>Argynnini</taxon>
        <taxon>Brenthis</taxon>
    </lineage>
</organism>
<reference evidence="1" key="1">
    <citation type="submission" date="2021-12" db="EMBL/GenBank/DDBJ databases">
        <authorList>
            <person name="Martin H S."/>
        </authorList>
    </citation>
    <scope>NUCLEOTIDE SEQUENCE</scope>
</reference>
<dbReference type="EMBL" id="OV170224">
    <property type="protein sequence ID" value="CAH0723653.1"/>
    <property type="molecule type" value="Genomic_DNA"/>
</dbReference>
<keyword evidence="2" id="KW-1185">Reference proteome</keyword>
<gene>
    <name evidence="1" type="ORF">BINO364_LOCUS9461</name>
</gene>
<dbReference type="Proteomes" id="UP000838878">
    <property type="component" value="Chromosome 4"/>
</dbReference>
<feature type="non-terminal residue" evidence="1">
    <location>
        <position position="81"/>
    </location>
</feature>
<protein>
    <submittedName>
        <fullName evidence="1">Uncharacterized protein</fullName>
    </submittedName>
</protein>